<dbReference type="AlphaFoldDB" id="A0A2S5KVW6"/>
<dbReference type="EMBL" id="PRLP01000012">
    <property type="protein sequence ID" value="PPC78649.1"/>
    <property type="molecule type" value="Genomic_DNA"/>
</dbReference>
<evidence type="ECO:0000313" key="1">
    <source>
        <dbReference type="EMBL" id="PPC78649.1"/>
    </source>
</evidence>
<dbReference type="SUPFAM" id="SSF69635">
    <property type="entry name" value="Type III secretory system chaperone-like"/>
    <property type="match status" value="1"/>
</dbReference>
<evidence type="ECO:0000313" key="2">
    <source>
        <dbReference type="Proteomes" id="UP000238196"/>
    </source>
</evidence>
<proteinExistence type="predicted"/>
<dbReference type="Proteomes" id="UP000238196">
    <property type="component" value="Unassembled WGS sequence"/>
</dbReference>
<comment type="caution">
    <text evidence="1">The sequence shown here is derived from an EMBL/GenBank/DDBJ whole genome shotgun (WGS) entry which is preliminary data.</text>
</comment>
<name>A0A2S5KVW6_9PROT</name>
<dbReference type="OrthoDB" id="7064130at2"/>
<organism evidence="1 2">
    <name type="scientific">Proteobacteria bacterium 228</name>
    <dbReference type="NCBI Taxonomy" id="2083153"/>
    <lineage>
        <taxon>Bacteria</taxon>
        <taxon>Pseudomonadati</taxon>
        <taxon>Pseudomonadota</taxon>
    </lineage>
</organism>
<dbReference type="Gene3D" id="3.30.1460.10">
    <property type="match status" value="1"/>
</dbReference>
<gene>
    <name evidence="1" type="ORF">C4K68_03840</name>
</gene>
<reference evidence="1 2" key="1">
    <citation type="submission" date="2018-02" db="EMBL/GenBank/DDBJ databases">
        <title>novel marine gammaproteobacteria from coastal saline agro ecosystem.</title>
        <authorList>
            <person name="Krishnan R."/>
            <person name="Ramesh Kumar N."/>
        </authorList>
    </citation>
    <scope>NUCLEOTIDE SEQUENCE [LARGE SCALE GENOMIC DNA]</scope>
    <source>
        <strain evidence="1 2">228</strain>
    </source>
</reference>
<sequence>MNDIFINRLFSETFEKMGIQLDPDNIGNEYQLLIDDQYPVLMRYDPVNERVLLVSNVDTSQVSDKLLPVVTNRLLQAGLNPLMASGPGAGRDEKSGLYFCYSTLPRHDINADKVCQEMIKLVEWSKQAVVA</sequence>
<accession>A0A2S5KVW6</accession>
<protein>
    <submittedName>
        <fullName evidence="1">Uncharacterized protein</fullName>
    </submittedName>
</protein>